<reference evidence="3" key="1">
    <citation type="submission" date="2022-10" db="EMBL/GenBank/DDBJ databases">
        <title>Genome assembly of Pristionchus species.</title>
        <authorList>
            <person name="Yoshida K."/>
            <person name="Sommer R.J."/>
        </authorList>
    </citation>
    <scope>NUCLEOTIDE SEQUENCE [LARGE SCALE GENOMIC DNA]</scope>
    <source>
        <strain evidence="3">RS5460</strain>
    </source>
</reference>
<evidence type="ECO:0000313" key="3">
    <source>
        <dbReference type="Proteomes" id="UP001328107"/>
    </source>
</evidence>
<organism evidence="2 3">
    <name type="scientific">Pristionchus mayeri</name>
    <dbReference type="NCBI Taxonomy" id="1317129"/>
    <lineage>
        <taxon>Eukaryota</taxon>
        <taxon>Metazoa</taxon>
        <taxon>Ecdysozoa</taxon>
        <taxon>Nematoda</taxon>
        <taxon>Chromadorea</taxon>
        <taxon>Rhabditida</taxon>
        <taxon>Rhabditina</taxon>
        <taxon>Diplogasteromorpha</taxon>
        <taxon>Diplogasteroidea</taxon>
        <taxon>Neodiplogasteridae</taxon>
        <taxon>Pristionchus</taxon>
    </lineage>
</organism>
<feature type="region of interest" description="Disordered" evidence="1">
    <location>
        <begin position="209"/>
        <end position="260"/>
    </location>
</feature>
<feature type="compositionally biased region" description="Low complexity" evidence="1">
    <location>
        <begin position="95"/>
        <end position="138"/>
    </location>
</feature>
<feature type="compositionally biased region" description="Polar residues" evidence="1">
    <location>
        <begin position="221"/>
        <end position="236"/>
    </location>
</feature>
<dbReference type="AlphaFoldDB" id="A0AAN5I143"/>
<evidence type="ECO:0000256" key="1">
    <source>
        <dbReference type="SAM" id="MobiDB-lite"/>
    </source>
</evidence>
<feature type="region of interest" description="Disordered" evidence="1">
    <location>
        <begin position="1"/>
        <end position="32"/>
    </location>
</feature>
<name>A0AAN5I143_9BILA</name>
<gene>
    <name evidence="2" type="ORF">PMAYCL1PPCAC_18104</name>
</gene>
<feature type="non-terminal residue" evidence="2">
    <location>
        <position position="1"/>
    </location>
</feature>
<proteinExistence type="predicted"/>
<dbReference type="EMBL" id="BTRK01000004">
    <property type="protein sequence ID" value="GMR47909.1"/>
    <property type="molecule type" value="Genomic_DNA"/>
</dbReference>
<sequence>EGKERGVNGHSEGHIPILPKHTQGPSTSSDGPLKIFVDQKTGQKYRTMMGQDGSQILTPIQTGNQNIKVIGMPACSTPMDSPLSAPSSHTDHQSSHISSTTTQPSSHSHYHSLSSHSSSFPVQSHPHLSHSSHSSSQYHHPHHDSVTYGESSSNNHHSTMPLPLPPSSSSTNYIQLMPHSSVPSSYGPPTTTSHLQYTQYQGQTMSAVDNGNGGREEKRQMNPSISNATWNPSSGQYVVDAPKVGGDTPTKRRRVNNRGH</sequence>
<comment type="caution">
    <text evidence="2">The sequence shown here is derived from an EMBL/GenBank/DDBJ whole genome shotgun (WGS) entry which is preliminary data.</text>
</comment>
<feature type="compositionally biased region" description="Basic residues" evidence="1">
    <location>
        <begin position="251"/>
        <end position="260"/>
    </location>
</feature>
<accession>A0AAN5I143</accession>
<dbReference type="Proteomes" id="UP001328107">
    <property type="component" value="Unassembled WGS sequence"/>
</dbReference>
<keyword evidence="3" id="KW-1185">Reference proteome</keyword>
<feature type="region of interest" description="Disordered" evidence="1">
    <location>
        <begin position="71"/>
        <end position="191"/>
    </location>
</feature>
<protein>
    <submittedName>
        <fullName evidence="2">Uncharacterized protein</fullName>
    </submittedName>
</protein>
<feature type="compositionally biased region" description="Polar residues" evidence="1">
    <location>
        <begin position="181"/>
        <end position="191"/>
    </location>
</feature>
<feature type="compositionally biased region" description="Basic and acidic residues" evidence="1">
    <location>
        <begin position="1"/>
        <end position="13"/>
    </location>
</feature>
<evidence type="ECO:0000313" key="2">
    <source>
        <dbReference type="EMBL" id="GMR47909.1"/>
    </source>
</evidence>
<feature type="compositionally biased region" description="Polar residues" evidence="1">
    <location>
        <begin position="148"/>
        <end position="158"/>
    </location>
</feature>